<accession>A0A1J8NI69</accession>
<keyword evidence="4" id="KW-1185">Reference proteome</keyword>
<dbReference type="RefSeq" id="WP_071662303.1">
    <property type="nucleotide sequence ID" value="NZ_LUKY01000032.1"/>
</dbReference>
<evidence type="ECO:0000313" key="4">
    <source>
        <dbReference type="Proteomes" id="UP000183924"/>
    </source>
</evidence>
<feature type="chain" id="PRO_5009649158" evidence="2">
    <location>
        <begin position="23"/>
        <end position="99"/>
    </location>
</feature>
<feature type="coiled-coil region" evidence="1">
    <location>
        <begin position="28"/>
        <end position="59"/>
    </location>
</feature>
<reference evidence="3 4" key="1">
    <citation type="submission" date="2016-03" db="EMBL/GenBank/DDBJ databases">
        <title>Comparative genomics of Rickettsiella.</title>
        <authorList>
            <person name="Chandler C."/>
            <person name="Wang Y."/>
        </authorList>
    </citation>
    <scope>NUCLEOTIDE SEQUENCE [LARGE SCALE GENOMIC DNA]</scope>
    <source>
        <strain evidence="3 4">RCFS May 2013</strain>
    </source>
</reference>
<name>A0A1J8NI69_9COXI</name>
<dbReference type="AlphaFoldDB" id="A0A1J8NI69"/>
<dbReference type="EMBL" id="LUKY01000032">
    <property type="protein sequence ID" value="OIZ95041.1"/>
    <property type="molecule type" value="Genomic_DNA"/>
</dbReference>
<dbReference type="Proteomes" id="UP000183924">
    <property type="component" value="Unassembled WGS sequence"/>
</dbReference>
<keyword evidence="1" id="KW-0175">Coiled coil</keyword>
<evidence type="ECO:0000256" key="2">
    <source>
        <dbReference type="SAM" id="SignalP"/>
    </source>
</evidence>
<feature type="signal peptide" evidence="2">
    <location>
        <begin position="1"/>
        <end position="22"/>
    </location>
</feature>
<evidence type="ECO:0000256" key="1">
    <source>
        <dbReference type="SAM" id="Coils"/>
    </source>
</evidence>
<organism evidence="3 4">
    <name type="scientific">Candidatus Rickettsiella isopodorum</name>
    <dbReference type="NCBI Taxonomy" id="1225476"/>
    <lineage>
        <taxon>Bacteria</taxon>
        <taxon>Pseudomonadati</taxon>
        <taxon>Pseudomonadota</taxon>
        <taxon>Gammaproteobacteria</taxon>
        <taxon>Legionellales</taxon>
        <taxon>Coxiellaceae</taxon>
        <taxon>Rickettsiella</taxon>
    </lineage>
</organism>
<keyword evidence="2" id="KW-0732">Signal</keyword>
<evidence type="ECO:0000313" key="3">
    <source>
        <dbReference type="EMBL" id="OIZ95041.1"/>
    </source>
</evidence>
<proteinExistence type="predicted"/>
<dbReference type="OrthoDB" id="9909278at2"/>
<protein>
    <submittedName>
        <fullName evidence="3">Uncharacterized protein</fullName>
    </submittedName>
</protein>
<gene>
    <name evidence="3" type="ORF">A1D18_02775</name>
</gene>
<comment type="caution">
    <text evidence="3">The sequence shown here is derived from an EMBL/GenBank/DDBJ whole genome shotgun (WGS) entry which is preliminary data.</text>
</comment>
<sequence length="99" mass="11191">MSLLKSFILFLLLIFSLSPVWAQDTDCCVELRHEVQMIKDQLKSQQNQQINASKELNQQQVTTKTGFKGVGVLVDALATQFPNLPALKTVKQIFDNLNK</sequence>